<comment type="caution">
    <text evidence="1">The sequence shown here is derived from an EMBL/GenBank/DDBJ whole genome shotgun (WGS) entry which is preliminary data.</text>
</comment>
<reference evidence="1" key="1">
    <citation type="submission" date="2020-08" db="EMBL/GenBank/DDBJ databases">
        <title>Genome public.</title>
        <authorList>
            <person name="Liu C."/>
            <person name="Sun Q."/>
        </authorList>
    </citation>
    <scope>NUCLEOTIDE SEQUENCE</scope>
    <source>
        <strain evidence="1">NSJ-12</strain>
    </source>
</reference>
<evidence type="ECO:0000313" key="1">
    <source>
        <dbReference type="EMBL" id="MBC8578578.1"/>
    </source>
</evidence>
<dbReference type="AlphaFoldDB" id="A0A926EE02"/>
<gene>
    <name evidence="1" type="ORF">H8718_03420</name>
</gene>
<accession>A0A926EE02</accession>
<organism evidence="1 2">
    <name type="scientific">Zhenhengia yiwuensis</name>
    <dbReference type="NCBI Taxonomy" id="2763666"/>
    <lineage>
        <taxon>Bacteria</taxon>
        <taxon>Bacillati</taxon>
        <taxon>Bacillota</taxon>
        <taxon>Clostridia</taxon>
        <taxon>Lachnospirales</taxon>
        <taxon>Lachnospiraceae</taxon>
        <taxon>Zhenhengia</taxon>
    </lineage>
</organism>
<dbReference type="RefSeq" id="WP_249331549.1">
    <property type="nucleotide sequence ID" value="NZ_JACRSY010000004.1"/>
</dbReference>
<dbReference type="EMBL" id="JACRSY010000004">
    <property type="protein sequence ID" value="MBC8578578.1"/>
    <property type="molecule type" value="Genomic_DNA"/>
</dbReference>
<dbReference type="Proteomes" id="UP000655830">
    <property type="component" value="Unassembled WGS sequence"/>
</dbReference>
<proteinExistence type="predicted"/>
<keyword evidence="2" id="KW-1185">Reference proteome</keyword>
<sequence length="280" mass="32537">MSQFACISFEEDNIIVSKEKSLRYPHLKISLDIQEIAGIEGYKVNTPRPFKKCPTKYWDKLEKELLLRDVTYAYLKGAEKSFNPFNRIEIVTGDEVRPLLSSMILQYIYKYKLIEPRPYETKVGIITGRIHETVDLIANIKDEITDLTLYTKEPLAYKEVVQELNRLIKLRVRAVALKVEALNEMDIIFDLNGAGQYALGCNPKAIYIDYKNQTRRYMQQFIGPPPRIWYEFDIICRSQSLSVPFLQAVLYAQGLTHGLLRKEINNLDLTLGKVYTRRIS</sequence>
<protein>
    <submittedName>
        <fullName evidence="1">Uncharacterized protein</fullName>
    </submittedName>
</protein>
<name>A0A926EE02_9FIRM</name>
<evidence type="ECO:0000313" key="2">
    <source>
        <dbReference type="Proteomes" id="UP000655830"/>
    </source>
</evidence>